<dbReference type="PRINTS" id="PR00081">
    <property type="entry name" value="GDHRDH"/>
</dbReference>
<dbReference type="PROSITE" id="PS00061">
    <property type="entry name" value="ADH_SHORT"/>
    <property type="match status" value="1"/>
</dbReference>
<reference evidence="2" key="1">
    <citation type="submission" date="2022-04" db="EMBL/GenBank/DDBJ databases">
        <title>Desulfatitalea alkaliphila sp. nov., a novel anaerobic sulfate-reducing bacterium isolated from terrestrial mud volcano, Taman Peninsula, Russia.</title>
        <authorList>
            <person name="Khomyakova M.A."/>
            <person name="Merkel A.Y."/>
            <person name="Slobodkin A.I."/>
        </authorList>
    </citation>
    <scope>NUCLEOTIDE SEQUENCE</scope>
    <source>
        <strain evidence="2">M08but</strain>
    </source>
</reference>
<protein>
    <submittedName>
        <fullName evidence="2">3-oxoacyl-ACP reductase FabG</fullName>
    </submittedName>
</protein>
<sequence>MFALKGKTALVTGGAQGIGKGISSILAAQGAQVAIGDIDLRIAETTAAEIYAAGGKAMAARCDVTDLESVQAAVAVIKERFGAIGILVNNAGWDRMVPFVKTTPDFWDKVIDINYKGVLNCVYAVIQDMIAANGGRIINIGSDAARVGSMGEAVYAGAKGAVISFSKSLARETARNRITVNVVCPGPTGTPMTEQMQAESDFAKKILSKMDKVIPLNRMGTPEDIASAVVFLASDEAGFITGQTLSVSGGLTMS</sequence>
<dbReference type="Proteomes" id="UP001165427">
    <property type="component" value="Unassembled WGS sequence"/>
</dbReference>
<evidence type="ECO:0000313" key="3">
    <source>
        <dbReference type="Proteomes" id="UP001165427"/>
    </source>
</evidence>
<dbReference type="AlphaFoldDB" id="A0AA41UJH0"/>
<name>A0AA41UJH0_9BACT</name>
<dbReference type="NCBIfam" id="NF005559">
    <property type="entry name" value="PRK07231.1"/>
    <property type="match status" value="1"/>
</dbReference>
<dbReference type="SUPFAM" id="SSF51735">
    <property type="entry name" value="NAD(P)-binding Rossmann-fold domains"/>
    <property type="match status" value="1"/>
</dbReference>
<comment type="similarity">
    <text evidence="1">Belongs to the short-chain dehydrogenases/reductases (SDR) family.</text>
</comment>
<comment type="caution">
    <text evidence="2">The sequence shown here is derived from an EMBL/GenBank/DDBJ whole genome shotgun (WGS) entry which is preliminary data.</text>
</comment>
<dbReference type="InterPro" id="IPR020904">
    <property type="entry name" value="Sc_DH/Rdtase_CS"/>
</dbReference>
<dbReference type="InterPro" id="IPR036291">
    <property type="entry name" value="NAD(P)-bd_dom_sf"/>
</dbReference>
<proteinExistence type="inferred from homology"/>
<dbReference type="InterPro" id="IPR002347">
    <property type="entry name" value="SDR_fam"/>
</dbReference>
<dbReference type="Pfam" id="PF13561">
    <property type="entry name" value="adh_short_C2"/>
    <property type="match status" value="1"/>
</dbReference>
<dbReference type="PANTHER" id="PTHR42879">
    <property type="entry name" value="3-OXOACYL-(ACYL-CARRIER-PROTEIN) REDUCTASE"/>
    <property type="match status" value="1"/>
</dbReference>
<dbReference type="GO" id="GO:0032787">
    <property type="term" value="P:monocarboxylic acid metabolic process"/>
    <property type="evidence" value="ECO:0007669"/>
    <property type="project" value="UniProtKB-ARBA"/>
</dbReference>
<dbReference type="FunFam" id="3.40.50.720:FF:000084">
    <property type="entry name" value="Short-chain dehydrogenase reductase"/>
    <property type="match status" value="1"/>
</dbReference>
<dbReference type="RefSeq" id="WP_246907386.1">
    <property type="nucleotide sequence ID" value="NZ_JALJRB010000010.1"/>
</dbReference>
<accession>A0AA41UJH0</accession>
<dbReference type="PRINTS" id="PR00080">
    <property type="entry name" value="SDRFAMILY"/>
</dbReference>
<dbReference type="EMBL" id="JALJRB010000010">
    <property type="protein sequence ID" value="MCJ8501119.1"/>
    <property type="molecule type" value="Genomic_DNA"/>
</dbReference>
<evidence type="ECO:0000313" key="2">
    <source>
        <dbReference type="EMBL" id="MCJ8501119.1"/>
    </source>
</evidence>
<keyword evidence="3" id="KW-1185">Reference proteome</keyword>
<dbReference type="PANTHER" id="PTHR42879:SF2">
    <property type="entry name" value="3-OXOACYL-[ACYL-CARRIER-PROTEIN] REDUCTASE FABG"/>
    <property type="match status" value="1"/>
</dbReference>
<gene>
    <name evidence="2" type="ORF">MRX98_11095</name>
</gene>
<evidence type="ECO:0000256" key="1">
    <source>
        <dbReference type="ARBA" id="ARBA00006484"/>
    </source>
</evidence>
<organism evidence="2 3">
    <name type="scientific">Desulfatitalea alkaliphila</name>
    <dbReference type="NCBI Taxonomy" id="2929485"/>
    <lineage>
        <taxon>Bacteria</taxon>
        <taxon>Pseudomonadati</taxon>
        <taxon>Thermodesulfobacteriota</taxon>
        <taxon>Desulfobacteria</taxon>
        <taxon>Desulfobacterales</taxon>
        <taxon>Desulfosarcinaceae</taxon>
        <taxon>Desulfatitalea</taxon>
    </lineage>
</organism>
<dbReference type="InterPro" id="IPR050259">
    <property type="entry name" value="SDR"/>
</dbReference>
<dbReference type="Gene3D" id="3.40.50.720">
    <property type="entry name" value="NAD(P)-binding Rossmann-like Domain"/>
    <property type="match status" value="1"/>
</dbReference>